<sequence length="353" mass="38066">MERESDFGKGGGQGWLVGQLKGCTVEQVEIATLAVSASPRLNGEVEEHVRLLAKSEAILPPIVVHQSTMRVIDGIHRLRAAALRGQSVITALMYDGDDRDAFVLSVQANVTHGLPLSLSDRTHAASLIIDSHPDWADRMIASVTGLAPGTIRSIRQRTGAMTTTTVARIGKDGRIRPMDVSAGRRLAGELITTDPSAPLRQIAKTAGISLSTAHDVRKRVMSGLDPVLPRRSETVAGATKEEVPPATRRSVTSRPAGRLRTVPVADRSVVMSSLRRDPSLRFTEVGKTLLRLLEPDLTIAEQRERVVAAVPPYLIDTVSLLARTNSEAWAAIADLLEGQAMSEAAQGKMRRAR</sequence>
<accession>A0ABQ2IWE8</accession>
<evidence type="ECO:0000313" key="3">
    <source>
        <dbReference type="Proteomes" id="UP000597656"/>
    </source>
</evidence>
<protein>
    <recommendedName>
        <fullName evidence="1">ParB-like N-terminal domain-containing protein</fullName>
    </recommendedName>
</protein>
<evidence type="ECO:0000259" key="1">
    <source>
        <dbReference type="SMART" id="SM00470"/>
    </source>
</evidence>
<dbReference type="Proteomes" id="UP000597656">
    <property type="component" value="Unassembled WGS sequence"/>
</dbReference>
<name>A0ABQ2IWE8_9PSEU</name>
<dbReference type="SMART" id="SM00470">
    <property type="entry name" value="ParB"/>
    <property type="match status" value="1"/>
</dbReference>
<reference evidence="3" key="1">
    <citation type="journal article" date="2019" name="Int. J. Syst. Evol. Microbiol.">
        <title>The Global Catalogue of Microorganisms (GCM) 10K type strain sequencing project: providing services to taxonomists for standard genome sequencing and annotation.</title>
        <authorList>
            <consortium name="The Broad Institute Genomics Platform"/>
            <consortium name="The Broad Institute Genome Sequencing Center for Infectious Disease"/>
            <person name="Wu L."/>
            <person name="Ma J."/>
        </authorList>
    </citation>
    <scope>NUCLEOTIDE SEQUENCE [LARGE SCALE GENOMIC DNA]</scope>
    <source>
        <strain evidence="3">CGMCC 4.7319</strain>
    </source>
</reference>
<dbReference type="Gene3D" id="3.90.1530.10">
    <property type="entry name" value="Conserved hypothetical protein from pyrococcus furiosus pfu- 392566-001, ParB domain"/>
    <property type="match status" value="1"/>
</dbReference>
<dbReference type="InterPro" id="IPR003115">
    <property type="entry name" value="ParB_N"/>
</dbReference>
<comment type="caution">
    <text evidence="2">The sequence shown here is derived from an EMBL/GenBank/DDBJ whole genome shotgun (WGS) entry which is preliminary data.</text>
</comment>
<gene>
    <name evidence="2" type="ORF">GCM10011609_84750</name>
</gene>
<dbReference type="EMBL" id="BMNC01000028">
    <property type="protein sequence ID" value="GGN28544.1"/>
    <property type="molecule type" value="Genomic_DNA"/>
</dbReference>
<dbReference type="InterPro" id="IPR036086">
    <property type="entry name" value="ParB/Sulfiredoxin_sf"/>
</dbReference>
<evidence type="ECO:0000313" key="2">
    <source>
        <dbReference type="EMBL" id="GGN28544.1"/>
    </source>
</evidence>
<dbReference type="SUPFAM" id="SSF110849">
    <property type="entry name" value="ParB/Sulfiredoxin"/>
    <property type="match status" value="1"/>
</dbReference>
<feature type="domain" description="ParB-like N-terminal" evidence="1">
    <location>
        <begin position="26"/>
        <end position="110"/>
    </location>
</feature>
<proteinExistence type="predicted"/>
<organism evidence="2 3">
    <name type="scientific">Lentzea pudingi</name>
    <dbReference type="NCBI Taxonomy" id="1789439"/>
    <lineage>
        <taxon>Bacteria</taxon>
        <taxon>Bacillati</taxon>
        <taxon>Actinomycetota</taxon>
        <taxon>Actinomycetes</taxon>
        <taxon>Pseudonocardiales</taxon>
        <taxon>Pseudonocardiaceae</taxon>
        <taxon>Lentzea</taxon>
    </lineage>
</organism>
<keyword evidence="3" id="KW-1185">Reference proteome</keyword>
<dbReference type="RefSeq" id="WP_189160512.1">
    <property type="nucleotide sequence ID" value="NZ_BMNC01000028.1"/>
</dbReference>